<dbReference type="Proteomes" id="UP001206925">
    <property type="component" value="Unassembled WGS sequence"/>
</dbReference>
<comment type="caution">
    <text evidence="1">The sequence shown here is derived from an EMBL/GenBank/DDBJ whole genome shotgun (WGS) entry which is preliminary data.</text>
</comment>
<reference evidence="1" key="1">
    <citation type="submission" date="2022-06" db="EMBL/GenBank/DDBJ databases">
        <title>Uncovering the hologenomic basis of an extraordinary plant invasion.</title>
        <authorList>
            <person name="Bieker V.C."/>
            <person name="Martin M.D."/>
            <person name="Gilbert T."/>
            <person name="Hodgins K."/>
            <person name="Battlay P."/>
            <person name="Petersen B."/>
            <person name="Wilson J."/>
        </authorList>
    </citation>
    <scope>NUCLEOTIDE SEQUENCE</scope>
    <source>
        <strain evidence="1">AA19_3_7</strain>
        <tissue evidence="1">Leaf</tissue>
    </source>
</reference>
<feature type="non-terminal residue" evidence="1">
    <location>
        <position position="1"/>
    </location>
</feature>
<dbReference type="AlphaFoldDB" id="A0AAD5D4V9"/>
<organism evidence="1 2">
    <name type="scientific">Ambrosia artemisiifolia</name>
    <name type="common">Common ragweed</name>
    <dbReference type="NCBI Taxonomy" id="4212"/>
    <lineage>
        <taxon>Eukaryota</taxon>
        <taxon>Viridiplantae</taxon>
        <taxon>Streptophyta</taxon>
        <taxon>Embryophyta</taxon>
        <taxon>Tracheophyta</taxon>
        <taxon>Spermatophyta</taxon>
        <taxon>Magnoliopsida</taxon>
        <taxon>eudicotyledons</taxon>
        <taxon>Gunneridae</taxon>
        <taxon>Pentapetalae</taxon>
        <taxon>asterids</taxon>
        <taxon>campanulids</taxon>
        <taxon>Asterales</taxon>
        <taxon>Asteraceae</taxon>
        <taxon>Asteroideae</taxon>
        <taxon>Heliantheae alliance</taxon>
        <taxon>Heliantheae</taxon>
        <taxon>Ambrosia</taxon>
    </lineage>
</organism>
<gene>
    <name evidence="1" type="ORF">M8C21_032876</name>
</gene>
<evidence type="ECO:0000313" key="1">
    <source>
        <dbReference type="EMBL" id="KAI7753165.1"/>
    </source>
</evidence>
<keyword evidence="2" id="KW-1185">Reference proteome</keyword>
<accession>A0AAD5D4V9</accession>
<name>A0AAD5D4V9_AMBAR</name>
<dbReference type="EMBL" id="JAMZMK010005527">
    <property type="protein sequence ID" value="KAI7753165.1"/>
    <property type="molecule type" value="Genomic_DNA"/>
</dbReference>
<sequence>RKLAQRSERVKSVDLQPIEPWFLLVIKIMKLLEGRLFSRVSNIDFLQMAYNARRRKLGQPELDPLQVHSF</sequence>
<evidence type="ECO:0000313" key="2">
    <source>
        <dbReference type="Proteomes" id="UP001206925"/>
    </source>
</evidence>
<protein>
    <submittedName>
        <fullName evidence="1">Uncharacterized protein</fullName>
    </submittedName>
</protein>
<proteinExistence type="predicted"/>